<dbReference type="SMART" id="SM00271">
    <property type="entry name" value="DnaJ"/>
    <property type="match status" value="1"/>
</dbReference>
<dbReference type="InterPro" id="IPR007872">
    <property type="entry name" value="DPH_MB_dom"/>
</dbReference>
<dbReference type="Pfam" id="PF00226">
    <property type="entry name" value="DnaJ"/>
    <property type="match status" value="1"/>
</dbReference>
<dbReference type="GO" id="GO:0008198">
    <property type="term" value="F:ferrous iron binding"/>
    <property type="evidence" value="ECO:0007669"/>
    <property type="project" value="TreeGrafter"/>
</dbReference>
<keyword evidence="5" id="KW-0862">Zinc</keyword>
<comment type="function">
    <text evidence="1">Required for the first step of diphthamide biosynthesis, the transfer of 3-amino-3-carboxypropyl from S-adenosyl-L-methionine to a histidine residue. Diphthamide is a post-translational modification of histidine which occurs in elongation factor 2.</text>
</comment>
<feature type="non-terminal residue" evidence="9">
    <location>
        <position position="135"/>
    </location>
</feature>
<feature type="domain" description="J" evidence="7">
    <location>
        <begin position="6"/>
        <end position="97"/>
    </location>
</feature>
<dbReference type="OrthoDB" id="445556at2759"/>
<dbReference type="Proteomes" id="UP000789706">
    <property type="component" value="Unassembled WGS sequence"/>
</dbReference>
<dbReference type="GO" id="GO:0001671">
    <property type="term" value="F:ATPase activator activity"/>
    <property type="evidence" value="ECO:0007669"/>
    <property type="project" value="TreeGrafter"/>
</dbReference>
<proteinExistence type="inferred from homology"/>
<dbReference type="Gene3D" id="1.10.287.110">
    <property type="entry name" value="DnaJ domain"/>
    <property type="match status" value="1"/>
</dbReference>
<dbReference type="InterPro" id="IPR036671">
    <property type="entry name" value="DPH_MB_sf"/>
</dbReference>
<evidence type="ECO:0000256" key="1">
    <source>
        <dbReference type="ARBA" id="ARBA00003474"/>
    </source>
</evidence>
<evidence type="ECO:0000259" key="8">
    <source>
        <dbReference type="PROSITE" id="PS51074"/>
    </source>
</evidence>
<comment type="similarity">
    <text evidence="2">Belongs to the DPH4 family.</text>
</comment>
<dbReference type="SUPFAM" id="SSF144217">
    <property type="entry name" value="CSL zinc finger"/>
    <property type="match status" value="1"/>
</dbReference>
<organism evidence="9 10">
    <name type="scientific">Diversispora eburnea</name>
    <dbReference type="NCBI Taxonomy" id="1213867"/>
    <lineage>
        <taxon>Eukaryota</taxon>
        <taxon>Fungi</taxon>
        <taxon>Fungi incertae sedis</taxon>
        <taxon>Mucoromycota</taxon>
        <taxon>Glomeromycotina</taxon>
        <taxon>Glomeromycetes</taxon>
        <taxon>Diversisporales</taxon>
        <taxon>Diversisporaceae</taxon>
        <taxon>Diversispora</taxon>
    </lineage>
</organism>
<dbReference type="AlphaFoldDB" id="A0A9N8V2V7"/>
<evidence type="ECO:0000256" key="5">
    <source>
        <dbReference type="ARBA" id="ARBA00022833"/>
    </source>
</evidence>
<dbReference type="SUPFAM" id="SSF46565">
    <property type="entry name" value="Chaperone J-domain"/>
    <property type="match status" value="1"/>
</dbReference>
<dbReference type="EMBL" id="CAJVPK010000032">
    <property type="protein sequence ID" value="CAG8435582.1"/>
    <property type="molecule type" value="Genomic_DNA"/>
</dbReference>
<keyword evidence="10" id="KW-1185">Reference proteome</keyword>
<gene>
    <name evidence="9" type="ORF">DEBURN_LOCUS904</name>
</gene>
<reference evidence="9" key="1">
    <citation type="submission" date="2021-06" db="EMBL/GenBank/DDBJ databases">
        <authorList>
            <person name="Kallberg Y."/>
            <person name="Tangrot J."/>
            <person name="Rosling A."/>
        </authorList>
    </citation>
    <scope>NUCLEOTIDE SEQUENCE</scope>
    <source>
        <strain evidence="9">AZ414A</strain>
    </source>
</reference>
<dbReference type="InterPro" id="IPR001623">
    <property type="entry name" value="DnaJ_domain"/>
</dbReference>
<comment type="caution">
    <text evidence="9">The sequence shown here is derived from an EMBL/GenBank/DDBJ whole genome shotgun (WGS) entry which is preliminary data.</text>
</comment>
<protein>
    <recommendedName>
        <fullName evidence="3">Diphthamide biosynthesis protein 4</fullName>
    </recommendedName>
</protein>
<dbReference type="Pfam" id="PF05207">
    <property type="entry name" value="Zn_ribbon_CSL"/>
    <property type="match status" value="1"/>
</dbReference>
<evidence type="ECO:0000313" key="10">
    <source>
        <dbReference type="Proteomes" id="UP000789706"/>
    </source>
</evidence>
<sequence>MYTTYSYYDILEISENASIEEIKQKFQKLLLHHHPDKFQQFQQKSLLKPTTNNKSDEISNVTNSNKIKVNDDKINKILEAWHVLRDPESRKIYDNNLREVDLDDMEYNEDMKSYSISCRCNGLYIISEDDLDQGA</sequence>
<name>A0A9N8V2V7_9GLOM</name>
<dbReference type="PANTHER" id="PTHR45255:SF1">
    <property type="entry name" value="DNAJ HOMOLOG SUBFAMILY C MEMBER 24"/>
    <property type="match status" value="1"/>
</dbReference>
<evidence type="ECO:0000256" key="3">
    <source>
        <dbReference type="ARBA" id="ARBA00021797"/>
    </source>
</evidence>
<keyword evidence="4" id="KW-0479">Metal-binding</keyword>
<dbReference type="InterPro" id="IPR036869">
    <property type="entry name" value="J_dom_sf"/>
</dbReference>
<dbReference type="PANTHER" id="PTHR45255">
    <property type="entry name" value="DNAJ HOMOLOG SUBFAMILY C MEMBER 24"/>
    <property type="match status" value="1"/>
</dbReference>
<evidence type="ECO:0000259" key="7">
    <source>
        <dbReference type="PROSITE" id="PS50076"/>
    </source>
</evidence>
<keyword evidence="6" id="KW-0408">Iron</keyword>
<evidence type="ECO:0000256" key="4">
    <source>
        <dbReference type="ARBA" id="ARBA00022723"/>
    </source>
</evidence>
<evidence type="ECO:0000313" key="9">
    <source>
        <dbReference type="EMBL" id="CAG8435582.1"/>
    </source>
</evidence>
<accession>A0A9N8V2V7</accession>
<dbReference type="CDD" id="cd06257">
    <property type="entry name" value="DnaJ"/>
    <property type="match status" value="1"/>
</dbReference>
<feature type="domain" description="DPH-type MB" evidence="8">
    <location>
        <begin position="96"/>
        <end position="135"/>
    </location>
</feature>
<dbReference type="Gene3D" id="3.10.660.10">
    <property type="entry name" value="DPH Zinc finger"/>
    <property type="match status" value="1"/>
</dbReference>
<dbReference type="PROSITE" id="PS50076">
    <property type="entry name" value="DNAJ_2"/>
    <property type="match status" value="1"/>
</dbReference>
<dbReference type="PRINTS" id="PR00625">
    <property type="entry name" value="JDOMAIN"/>
</dbReference>
<evidence type="ECO:0000256" key="2">
    <source>
        <dbReference type="ARBA" id="ARBA00006169"/>
    </source>
</evidence>
<dbReference type="PROSITE" id="PS51074">
    <property type="entry name" value="DPH_MB"/>
    <property type="match status" value="1"/>
</dbReference>
<evidence type="ECO:0000256" key="6">
    <source>
        <dbReference type="ARBA" id="ARBA00023004"/>
    </source>
</evidence>